<dbReference type="GeneID" id="85328509"/>
<reference evidence="1" key="1">
    <citation type="submission" date="2023-06" db="EMBL/GenBank/DDBJ databases">
        <title>Genome-scale phylogeny and comparative genomics of the fungal order Sordariales.</title>
        <authorList>
            <consortium name="Lawrence Berkeley National Laboratory"/>
            <person name="Hensen N."/>
            <person name="Bonometti L."/>
            <person name="Westerberg I."/>
            <person name="Brannstrom I.O."/>
            <person name="Guillou S."/>
            <person name="Cros-Aarteil S."/>
            <person name="Calhoun S."/>
            <person name="Haridas S."/>
            <person name="Kuo A."/>
            <person name="Mondo S."/>
            <person name="Pangilinan J."/>
            <person name="Riley R."/>
            <person name="LaButti K."/>
            <person name="Andreopoulos B."/>
            <person name="Lipzen A."/>
            <person name="Chen C."/>
            <person name="Yanf M."/>
            <person name="Daum C."/>
            <person name="Ng V."/>
            <person name="Clum A."/>
            <person name="Steindorff A."/>
            <person name="Ohm R."/>
            <person name="Martin F."/>
            <person name="Silar P."/>
            <person name="Natvig D."/>
            <person name="Lalanne C."/>
            <person name="Gautier V."/>
            <person name="Ament-velasquez S.L."/>
            <person name="Kruys A."/>
            <person name="Hutchinson M.I."/>
            <person name="Powell A.J."/>
            <person name="Barry K."/>
            <person name="Miller A.N."/>
            <person name="Grigoriev I.V."/>
            <person name="Debuchy R."/>
            <person name="Gladieux P."/>
            <person name="Thoren M.H."/>
            <person name="Johannesson H."/>
        </authorList>
    </citation>
    <scope>NUCLEOTIDE SEQUENCE</scope>
    <source>
        <strain evidence="1">SMH2392-1A</strain>
    </source>
</reference>
<dbReference type="Gene3D" id="3.90.25.10">
    <property type="entry name" value="UDP-galactose 4-epimerase, domain 1"/>
    <property type="match status" value="1"/>
</dbReference>
<accession>A0AA40AWD1</accession>
<protein>
    <submittedName>
        <fullName evidence="1">Uncharacterized protein</fullName>
    </submittedName>
</protein>
<organism evidence="1 2">
    <name type="scientific">Lasiosphaeria miniovina</name>
    <dbReference type="NCBI Taxonomy" id="1954250"/>
    <lineage>
        <taxon>Eukaryota</taxon>
        <taxon>Fungi</taxon>
        <taxon>Dikarya</taxon>
        <taxon>Ascomycota</taxon>
        <taxon>Pezizomycotina</taxon>
        <taxon>Sordariomycetes</taxon>
        <taxon>Sordariomycetidae</taxon>
        <taxon>Sordariales</taxon>
        <taxon>Lasiosphaeriaceae</taxon>
        <taxon>Lasiosphaeria</taxon>
    </lineage>
</organism>
<dbReference type="RefSeq" id="XP_060299175.1">
    <property type="nucleotide sequence ID" value="XM_060445239.1"/>
</dbReference>
<dbReference type="Gene3D" id="3.40.50.720">
    <property type="entry name" value="NAD(P)-binding Rossmann-like Domain"/>
    <property type="match status" value="1"/>
</dbReference>
<proteinExistence type="predicted"/>
<dbReference type="SUPFAM" id="SSF51735">
    <property type="entry name" value="NAD(P)-binding Rossmann-fold domains"/>
    <property type="match status" value="1"/>
</dbReference>
<dbReference type="InterPro" id="IPR036291">
    <property type="entry name" value="NAD(P)-bd_dom_sf"/>
</dbReference>
<dbReference type="EMBL" id="JAUIRO010000003">
    <property type="protein sequence ID" value="KAK0723251.1"/>
    <property type="molecule type" value="Genomic_DNA"/>
</dbReference>
<keyword evidence="2" id="KW-1185">Reference proteome</keyword>
<gene>
    <name evidence="1" type="ORF">B0T26DRAFT_750540</name>
</gene>
<dbReference type="AlphaFoldDB" id="A0AA40AWD1"/>
<name>A0AA40AWD1_9PEZI</name>
<comment type="caution">
    <text evidence="1">The sequence shown here is derived from an EMBL/GenBank/DDBJ whole genome shotgun (WGS) entry which is preliminary data.</text>
</comment>
<evidence type="ECO:0000313" key="1">
    <source>
        <dbReference type="EMBL" id="KAK0723251.1"/>
    </source>
</evidence>
<dbReference type="Proteomes" id="UP001172101">
    <property type="component" value="Unassembled WGS sequence"/>
</dbReference>
<evidence type="ECO:0000313" key="2">
    <source>
        <dbReference type="Proteomes" id="UP001172101"/>
    </source>
</evidence>
<sequence>MAKLIVVVGITGNLGGSVGDATKLSHGKYTKLWHFDSKAAVERFVRDDPAMRAASLAAKASFLHVGLYADNWRRAPTELCREAGGYVRVGIADGSRRQPLVWIRRDAGLLVKALVERVPPSARLMACSQMASAREYMAAWAAAAGEELGGDGGVVRLSDVQMRDYIPGDENAKGHFLQCW</sequence>